<dbReference type="EMBL" id="JAATWM020000019">
    <property type="protein sequence ID" value="KAF9876130.1"/>
    <property type="molecule type" value="Genomic_DNA"/>
</dbReference>
<keyword evidence="1" id="KW-0812">Transmembrane</keyword>
<dbReference type="GeneID" id="62162367"/>
<proteinExistence type="predicted"/>
<name>A0A9P6ICJ5_9PEZI</name>
<gene>
    <name evidence="2" type="ORF">CkaCkLH20_06576</name>
</gene>
<evidence type="ECO:0000313" key="2">
    <source>
        <dbReference type="EMBL" id="KAF9876130.1"/>
    </source>
</evidence>
<keyword evidence="1" id="KW-1133">Transmembrane helix</keyword>
<reference evidence="2" key="1">
    <citation type="submission" date="2020-03" db="EMBL/GenBank/DDBJ databases">
        <authorList>
            <person name="He L."/>
        </authorList>
    </citation>
    <scope>NUCLEOTIDE SEQUENCE</scope>
    <source>
        <strain evidence="2">CkLH20</strain>
    </source>
</reference>
<comment type="caution">
    <text evidence="2">The sequence shown here is derived from an EMBL/GenBank/DDBJ whole genome shotgun (WGS) entry which is preliminary data.</text>
</comment>
<dbReference type="Proteomes" id="UP000781932">
    <property type="component" value="Unassembled WGS sequence"/>
</dbReference>
<protein>
    <submittedName>
        <fullName evidence="2">Uncharacterized protein</fullName>
    </submittedName>
</protein>
<organism evidence="2 3">
    <name type="scientific">Colletotrichum karsti</name>
    <dbReference type="NCBI Taxonomy" id="1095194"/>
    <lineage>
        <taxon>Eukaryota</taxon>
        <taxon>Fungi</taxon>
        <taxon>Dikarya</taxon>
        <taxon>Ascomycota</taxon>
        <taxon>Pezizomycotina</taxon>
        <taxon>Sordariomycetes</taxon>
        <taxon>Hypocreomycetidae</taxon>
        <taxon>Glomerellales</taxon>
        <taxon>Glomerellaceae</taxon>
        <taxon>Colletotrichum</taxon>
        <taxon>Colletotrichum boninense species complex</taxon>
    </lineage>
</organism>
<evidence type="ECO:0000313" key="3">
    <source>
        <dbReference type="Proteomes" id="UP000781932"/>
    </source>
</evidence>
<dbReference type="AlphaFoldDB" id="A0A9P6ICJ5"/>
<accession>A0A9P6ICJ5</accession>
<sequence length="108" mass="12115">MTLLTYITASLVAGSIAGFFIDDWKINFSSMLREKKNEELLKKRERTKELLDVEFRVYTRRLGVAKIPCPTLVATSPSGDRRSYVGIKPTADSSVVDDDDNSRATIVD</sequence>
<keyword evidence="3" id="KW-1185">Reference proteome</keyword>
<reference evidence="2" key="2">
    <citation type="submission" date="2020-11" db="EMBL/GenBank/DDBJ databases">
        <title>Whole genome sequencing of Colletotrichum sp.</title>
        <authorList>
            <person name="Li H."/>
        </authorList>
    </citation>
    <scope>NUCLEOTIDE SEQUENCE</scope>
    <source>
        <strain evidence="2">CkLH20</strain>
    </source>
</reference>
<dbReference type="RefSeq" id="XP_038745591.1">
    <property type="nucleotide sequence ID" value="XM_038889293.1"/>
</dbReference>
<evidence type="ECO:0000256" key="1">
    <source>
        <dbReference type="SAM" id="Phobius"/>
    </source>
</evidence>
<feature type="transmembrane region" description="Helical" evidence="1">
    <location>
        <begin position="6"/>
        <end position="26"/>
    </location>
</feature>
<keyword evidence="1" id="KW-0472">Membrane</keyword>